<accession>A0ABS9TEH8</accession>
<proteinExistence type="predicted"/>
<sequence length="132" mass="14506">MQWYAKVLRQYADFNGRARRTEYWMFTLVSVIVGLVLRLIDEVVFVGPGLSTTGWLGLIYSVAVIVPTLAVGVRRLHDTGRSGWWLLIAVIPLIGAIVLIVFFALEGQRSSNAYGPDPKTVPVSTHAGSFTG</sequence>
<keyword evidence="1" id="KW-0472">Membrane</keyword>
<dbReference type="PANTHER" id="PTHR34980:SF2">
    <property type="entry name" value="INNER MEMBRANE PROTEIN YHAH-RELATED"/>
    <property type="match status" value="1"/>
</dbReference>
<dbReference type="InterPro" id="IPR008523">
    <property type="entry name" value="DUF805"/>
</dbReference>
<organism evidence="2 3">
    <name type="scientific">Pseudonocardia alaniniphila</name>
    <dbReference type="NCBI Taxonomy" id="75291"/>
    <lineage>
        <taxon>Bacteria</taxon>
        <taxon>Bacillati</taxon>
        <taxon>Actinomycetota</taxon>
        <taxon>Actinomycetes</taxon>
        <taxon>Pseudonocardiales</taxon>
        <taxon>Pseudonocardiaceae</taxon>
        <taxon>Pseudonocardia</taxon>
    </lineage>
</organism>
<gene>
    <name evidence="2" type="ORF">MMF94_14655</name>
</gene>
<comment type="caution">
    <text evidence="2">The sequence shown here is derived from an EMBL/GenBank/DDBJ whole genome shotgun (WGS) entry which is preliminary data.</text>
</comment>
<dbReference type="PANTHER" id="PTHR34980">
    <property type="entry name" value="INNER MEMBRANE PROTEIN-RELATED-RELATED"/>
    <property type="match status" value="1"/>
</dbReference>
<keyword evidence="3" id="KW-1185">Reference proteome</keyword>
<evidence type="ECO:0000313" key="2">
    <source>
        <dbReference type="EMBL" id="MCH6166927.1"/>
    </source>
</evidence>
<keyword evidence="1" id="KW-1133">Transmembrane helix</keyword>
<evidence type="ECO:0000256" key="1">
    <source>
        <dbReference type="SAM" id="Phobius"/>
    </source>
</evidence>
<dbReference type="Pfam" id="PF05656">
    <property type="entry name" value="DUF805"/>
    <property type="match status" value="1"/>
</dbReference>
<feature type="transmembrane region" description="Helical" evidence="1">
    <location>
        <begin position="21"/>
        <end position="40"/>
    </location>
</feature>
<dbReference type="EMBL" id="JAKXMK010000011">
    <property type="protein sequence ID" value="MCH6166927.1"/>
    <property type="molecule type" value="Genomic_DNA"/>
</dbReference>
<evidence type="ECO:0000313" key="3">
    <source>
        <dbReference type="Proteomes" id="UP001299970"/>
    </source>
</evidence>
<reference evidence="2 3" key="1">
    <citation type="submission" date="2022-03" db="EMBL/GenBank/DDBJ databases">
        <title>Pseudonocardia alaer sp. nov., a novel actinomycete isolated from reed forest soil.</title>
        <authorList>
            <person name="Wang L."/>
        </authorList>
    </citation>
    <scope>NUCLEOTIDE SEQUENCE [LARGE SCALE GENOMIC DNA]</scope>
    <source>
        <strain evidence="2 3">Y-16303</strain>
    </source>
</reference>
<dbReference type="RefSeq" id="WP_241036959.1">
    <property type="nucleotide sequence ID" value="NZ_BAAAJF010000036.1"/>
</dbReference>
<keyword evidence="1" id="KW-0812">Transmembrane</keyword>
<dbReference type="Proteomes" id="UP001299970">
    <property type="component" value="Unassembled WGS sequence"/>
</dbReference>
<name>A0ABS9TEH8_9PSEU</name>
<feature type="transmembrane region" description="Helical" evidence="1">
    <location>
        <begin position="52"/>
        <end position="72"/>
    </location>
</feature>
<feature type="transmembrane region" description="Helical" evidence="1">
    <location>
        <begin position="84"/>
        <end position="105"/>
    </location>
</feature>
<protein>
    <submittedName>
        <fullName evidence="2">DUF805 domain-containing protein</fullName>
    </submittedName>
</protein>